<dbReference type="AlphaFoldDB" id="A0A8S3ZP34"/>
<keyword evidence="3" id="KW-1185">Reference proteome</keyword>
<dbReference type="InterPro" id="IPR012337">
    <property type="entry name" value="RNaseH-like_sf"/>
</dbReference>
<reference evidence="2" key="1">
    <citation type="submission" date="2021-04" db="EMBL/GenBank/DDBJ databases">
        <authorList>
            <consortium name="Molecular Ecology Group"/>
        </authorList>
    </citation>
    <scope>NUCLEOTIDE SEQUENCE</scope>
</reference>
<protein>
    <submittedName>
        <fullName evidence="2">Uncharacterized protein</fullName>
    </submittedName>
</protein>
<accession>A0A8S3ZP34</accession>
<dbReference type="GO" id="GO:0003676">
    <property type="term" value="F:nucleic acid binding"/>
    <property type="evidence" value="ECO:0007669"/>
    <property type="project" value="InterPro"/>
</dbReference>
<evidence type="ECO:0000313" key="3">
    <source>
        <dbReference type="Proteomes" id="UP000678393"/>
    </source>
</evidence>
<dbReference type="SUPFAM" id="SSF53098">
    <property type="entry name" value="Ribonuclease H-like"/>
    <property type="match status" value="1"/>
</dbReference>
<dbReference type="EMBL" id="CAJHNH020003365">
    <property type="protein sequence ID" value="CAG5129136.1"/>
    <property type="molecule type" value="Genomic_DNA"/>
</dbReference>
<dbReference type="InterPro" id="IPR036397">
    <property type="entry name" value="RNaseH_sf"/>
</dbReference>
<proteinExistence type="predicted"/>
<name>A0A8S3ZP34_9EUPU</name>
<dbReference type="OrthoDB" id="6134681at2759"/>
<gene>
    <name evidence="2" type="ORF">CUNI_LOCUS14694</name>
</gene>
<comment type="caution">
    <text evidence="2">The sequence shown here is derived from an EMBL/GenBank/DDBJ whole genome shotgun (WGS) entry which is preliminary data.</text>
</comment>
<evidence type="ECO:0000313" key="2">
    <source>
        <dbReference type="EMBL" id="CAG5129136.1"/>
    </source>
</evidence>
<evidence type="ECO:0000256" key="1">
    <source>
        <dbReference type="SAM" id="MobiDB-lite"/>
    </source>
</evidence>
<organism evidence="2 3">
    <name type="scientific">Candidula unifasciata</name>
    <dbReference type="NCBI Taxonomy" id="100452"/>
    <lineage>
        <taxon>Eukaryota</taxon>
        <taxon>Metazoa</taxon>
        <taxon>Spiralia</taxon>
        <taxon>Lophotrochozoa</taxon>
        <taxon>Mollusca</taxon>
        <taxon>Gastropoda</taxon>
        <taxon>Heterobranchia</taxon>
        <taxon>Euthyneura</taxon>
        <taxon>Panpulmonata</taxon>
        <taxon>Eupulmonata</taxon>
        <taxon>Stylommatophora</taxon>
        <taxon>Helicina</taxon>
        <taxon>Helicoidea</taxon>
        <taxon>Geomitridae</taxon>
        <taxon>Candidula</taxon>
    </lineage>
</organism>
<dbReference type="Proteomes" id="UP000678393">
    <property type="component" value="Unassembled WGS sequence"/>
</dbReference>
<sequence>MIRHARELPKYTAGFYGPGNRSSFCSFSGENSEKLLESPDVTSETPEVLSDTTQSRENIDQLKLSQHMYRSFTNQAGRCARTLLHRTYMNLKENQLLNEEHSTDNTVQTVAQTGKTFSQLLKIAGLPAHIDHAGFWKRMLTTPTLKHSSRIYCLESATNKLSDSDSQTAKEHFNDLMYLKYQYPNPPQAKILSAIFPEPEKLVYSMLKLAMSADDNCVHRLVVTDHLQQRYWKASLTLSWPKEITVLGLHPERDLAIFGSYLHMCESLKDAGLLYENEDGVWVPMTCEKVMMMLEKLSKYGESSLGCSKGRGFKIILEQVKDKGYDREKLDDDQTISISKTNRTAEDVENKSLGSYLQDNDARLCQKSSDLIQENKDIWHPEVVAACDSSTNALFQMAVENAENMSMPNCGVRQISKPKWLCTIHVGWPFPFSVHAEGLSLPAAQILGYMSVVCKLKLQKLLIENNSELSCTRIEHIVLSATKARWSKNIHKPSYYKTEEDKFSADAKIFCDASVWGFGAFLTLNSTQKVSWFSEEWDGHRINALLHQFKKPYLNSLIGELYALVTAVFTWKHKLRSQRLLCYSDNLTVVSVVNSFVSEPAKEDLCKDPIDDLICILQSTCHEYRITLQVSWLGRNENQLADCLARRDFLAFKAAVPKAAVNKTKAKKLLF</sequence>
<dbReference type="Gene3D" id="3.30.420.10">
    <property type="entry name" value="Ribonuclease H-like superfamily/Ribonuclease H"/>
    <property type="match status" value="1"/>
</dbReference>
<dbReference type="Gene3D" id="3.30.160.20">
    <property type="match status" value="1"/>
</dbReference>
<feature type="compositionally biased region" description="Polar residues" evidence="1">
    <location>
        <begin position="40"/>
        <end position="54"/>
    </location>
</feature>
<feature type="region of interest" description="Disordered" evidence="1">
    <location>
        <begin position="35"/>
        <end position="54"/>
    </location>
</feature>